<keyword evidence="2" id="KW-1185">Reference proteome</keyword>
<comment type="caution">
    <text evidence="1">The sequence shown here is derived from an EMBL/GenBank/DDBJ whole genome shotgun (WGS) entry which is preliminary data.</text>
</comment>
<evidence type="ECO:0000313" key="2">
    <source>
        <dbReference type="Proteomes" id="UP001164250"/>
    </source>
</evidence>
<name>A0ACC1ACN3_9ROSI</name>
<dbReference type="EMBL" id="CM047907">
    <property type="protein sequence ID" value="KAJ0084797.1"/>
    <property type="molecule type" value="Genomic_DNA"/>
</dbReference>
<proteinExistence type="predicted"/>
<sequence length="174" mass="20157">MYFRRKFALHIRPVGPVLLTPGSKARSNRDFRISEDCKNWFDKKRLCSVLYVPFGSQNTISASQMMQLAMALEGCGKNFIWVVMSPLGFDINSEFKANEWLPEGFEERIEESGRGLSVDLSIPPFRKLHTNSSFFLQQLHIVKQFCQQWPPNYWHPMAQCFNQRVPSAVTQKHG</sequence>
<accession>A0ACC1ACN3</accession>
<protein>
    <submittedName>
        <fullName evidence="1">Uncharacterized protein</fullName>
    </submittedName>
</protein>
<evidence type="ECO:0000313" key="1">
    <source>
        <dbReference type="EMBL" id="KAJ0084797.1"/>
    </source>
</evidence>
<reference evidence="2" key="1">
    <citation type="journal article" date="2023" name="G3 (Bethesda)">
        <title>Genome assembly and association tests identify interacting loci associated with vigor, precocity, and sex in interspecific pistachio rootstocks.</title>
        <authorList>
            <person name="Palmer W."/>
            <person name="Jacygrad E."/>
            <person name="Sagayaradj S."/>
            <person name="Cavanaugh K."/>
            <person name="Han R."/>
            <person name="Bertier L."/>
            <person name="Beede B."/>
            <person name="Kafkas S."/>
            <person name="Golino D."/>
            <person name="Preece J."/>
            <person name="Michelmore R."/>
        </authorList>
    </citation>
    <scope>NUCLEOTIDE SEQUENCE [LARGE SCALE GENOMIC DNA]</scope>
</reference>
<dbReference type="Proteomes" id="UP001164250">
    <property type="component" value="Chromosome 11"/>
</dbReference>
<organism evidence="1 2">
    <name type="scientific">Pistacia atlantica</name>
    <dbReference type="NCBI Taxonomy" id="434234"/>
    <lineage>
        <taxon>Eukaryota</taxon>
        <taxon>Viridiplantae</taxon>
        <taxon>Streptophyta</taxon>
        <taxon>Embryophyta</taxon>
        <taxon>Tracheophyta</taxon>
        <taxon>Spermatophyta</taxon>
        <taxon>Magnoliopsida</taxon>
        <taxon>eudicotyledons</taxon>
        <taxon>Gunneridae</taxon>
        <taxon>Pentapetalae</taxon>
        <taxon>rosids</taxon>
        <taxon>malvids</taxon>
        <taxon>Sapindales</taxon>
        <taxon>Anacardiaceae</taxon>
        <taxon>Pistacia</taxon>
    </lineage>
</organism>
<gene>
    <name evidence="1" type="ORF">Patl1_29796</name>
</gene>